<gene>
    <name evidence="12 14" type="primary">nhr-82</name>
    <name evidence="12" type="ORF">CELE_F41D3.1</name>
    <name evidence="14" type="ORF">F41D3.1</name>
</gene>
<dbReference type="KEGG" id="cel:CELE_F41D3.1"/>
<keyword evidence="13" id="KW-1185">Reference proteome</keyword>
<proteinExistence type="inferred from homology"/>
<evidence type="ECO:0000256" key="5">
    <source>
        <dbReference type="ARBA" id="ARBA00023015"/>
    </source>
</evidence>
<dbReference type="Gene3D" id="3.30.50.10">
    <property type="entry name" value="Erythroid Transcription Factor GATA-1, subunit A"/>
    <property type="match status" value="1"/>
</dbReference>
<dbReference type="eggNOG" id="KOG3575">
    <property type="taxonomic scope" value="Eukaryota"/>
</dbReference>
<evidence type="ECO:0000313" key="12">
    <source>
        <dbReference type="EMBL" id="CAB04372.1"/>
    </source>
</evidence>
<reference evidence="12 13" key="1">
    <citation type="journal article" date="1998" name="Science">
        <title>Genome sequence of the nematode C. elegans: a platform for investigating biology.</title>
        <authorList>
            <consortium name="The C. elegans sequencing consortium"/>
            <person name="Sulson J.E."/>
            <person name="Waterston R."/>
        </authorList>
    </citation>
    <scope>NUCLEOTIDE SEQUENCE [LARGE SCALE GENOMIC DNA]</scope>
    <source>
        <strain evidence="12 13">Bristol N2</strain>
    </source>
</reference>
<dbReference type="PROSITE" id="PS51030">
    <property type="entry name" value="NUCLEAR_REC_DBD_2"/>
    <property type="match status" value="1"/>
</dbReference>
<evidence type="ECO:0000259" key="10">
    <source>
        <dbReference type="PROSITE" id="PS51030"/>
    </source>
</evidence>
<organism evidence="12 13">
    <name type="scientific">Caenorhabditis elegans</name>
    <dbReference type="NCBI Taxonomy" id="6239"/>
    <lineage>
        <taxon>Eukaryota</taxon>
        <taxon>Metazoa</taxon>
        <taxon>Ecdysozoa</taxon>
        <taxon>Nematoda</taxon>
        <taxon>Chromadorea</taxon>
        <taxon>Rhabditida</taxon>
        <taxon>Rhabditina</taxon>
        <taxon>Rhabditomorpha</taxon>
        <taxon>Rhabditoidea</taxon>
        <taxon>Rhabditidae</taxon>
        <taxon>Peloderinae</taxon>
        <taxon>Caenorhabditis</taxon>
    </lineage>
</organism>
<dbReference type="SUPFAM" id="SSF57716">
    <property type="entry name" value="Glucocorticoid receptor-like (DNA-binding domain)"/>
    <property type="match status" value="1"/>
</dbReference>
<keyword evidence="3" id="KW-0863">Zinc-finger</keyword>
<evidence type="ECO:0000313" key="13">
    <source>
        <dbReference type="Proteomes" id="UP000001940"/>
    </source>
</evidence>
<keyword evidence="9" id="KW-0539">Nucleus</keyword>
<dbReference type="SUPFAM" id="SSF48508">
    <property type="entry name" value="Nuclear receptor ligand-binding domain"/>
    <property type="match status" value="1"/>
</dbReference>
<dbReference type="Proteomes" id="UP000001940">
    <property type="component" value="Chromosome I"/>
</dbReference>
<feature type="domain" description="NR LBD" evidence="11">
    <location>
        <begin position="103"/>
        <end position="326"/>
    </location>
</feature>
<dbReference type="HOGENOM" id="CLU_066719_0_0_1"/>
<evidence type="ECO:0000256" key="6">
    <source>
        <dbReference type="ARBA" id="ARBA00023125"/>
    </source>
</evidence>
<keyword evidence="8 12" id="KW-0675">Receptor</keyword>
<feature type="domain" description="Nuclear receptor" evidence="10">
    <location>
        <begin position="8"/>
        <end position="82"/>
    </location>
</feature>
<dbReference type="InterPro" id="IPR000536">
    <property type="entry name" value="Nucl_hrmn_rcpt_lig-bd"/>
</dbReference>
<evidence type="ECO:0000256" key="4">
    <source>
        <dbReference type="ARBA" id="ARBA00022833"/>
    </source>
</evidence>
<dbReference type="PROSITE" id="PS00031">
    <property type="entry name" value="NUCLEAR_REC_DBD_1"/>
    <property type="match status" value="1"/>
</dbReference>
<dbReference type="AGR" id="WB:WBGene00003672"/>
<evidence type="ECO:0000313" key="14">
    <source>
        <dbReference type="WormBase" id="F41D3.1"/>
    </source>
</evidence>
<dbReference type="Pfam" id="PF00105">
    <property type="entry name" value="zf-C4"/>
    <property type="match status" value="1"/>
</dbReference>
<dbReference type="InterPro" id="IPR013088">
    <property type="entry name" value="Znf_NHR/GATA"/>
</dbReference>
<dbReference type="OMA" id="WILSETE"/>
<evidence type="ECO:0000256" key="1">
    <source>
        <dbReference type="ARBA" id="ARBA00005993"/>
    </source>
</evidence>
<dbReference type="EMBL" id="BX284601">
    <property type="protein sequence ID" value="CAB04372.1"/>
    <property type="molecule type" value="Genomic_DNA"/>
</dbReference>
<dbReference type="GO" id="GO:0043565">
    <property type="term" value="F:sequence-specific DNA binding"/>
    <property type="evidence" value="ECO:0007669"/>
    <property type="project" value="InterPro"/>
</dbReference>
<accession>O45505</accession>
<dbReference type="WormBase" id="F41D3.1">
    <property type="protein sequence ID" value="CE16020"/>
    <property type="gene ID" value="WBGene00003672"/>
    <property type="gene designation" value="nhr-82"/>
</dbReference>
<dbReference type="PANTHER" id="PTHR46397">
    <property type="entry name" value="NUCLEAR HORMONE RECEPTOR FAMILY-RELATED"/>
    <property type="match status" value="1"/>
</dbReference>
<dbReference type="Bgee" id="WBGene00003672">
    <property type="expression patterns" value="Expressed in pharyngeal muscle cell (C elegans)"/>
</dbReference>
<dbReference type="CTD" id="191729"/>
<dbReference type="UCSC" id="F41D3.1">
    <property type="organism name" value="c. elegans"/>
</dbReference>
<keyword evidence="5" id="KW-0805">Transcription regulation</keyword>
<dbReference type="PhylomeDB" id="O45505"/>
<dbReference type="InterPro" id="IPR001628">
    <property type="entry name" value="Znf_hrmn_rcpt"/>
</dbReference>
<evidence type="ECO:0000256" key="7">
    <source>
        <dbReference type="ARBA" id="ARBA00023163"/>
    </source>
</evidence>
<dbReference type="PROSITE" id="PS51843">
    <property type="entry name" value="NR_LBD"/>
    <property type="match status" value="1"/>
</dbReference>
<evidence type="ECO:0000259" key="11">
    <source>
        <dbReference type="PROSITE" id="PS51843"/>
    </source>
</evidence>
<name>O45505_CAEEL</name>
<protein>
    <submittedName>
        <fullName evidence="12">Nuclear receptor domain-containing protein</fullName>
    </submittedName>
</protein>
<dbReference type="Gene3D" id="1.10.565.10">
    <property type="entry name" value="Retinoid X Receptor"/>
    <property type="match status" value="1"/>
</dbReference>
<dbReference type="SMR" id="O45505"/>
<dbReference type="PIR" id="T22063">
    <property type="entry name" value="T22063"/>
</dbReference>
<keyword evidence="2" id="KW-0479">Metal-binding</keyword>
<keyword evidence="4" id="KW-0862">Zinc</keyword>
<comment type="similarity">
    <text evidence="1">Belongs to the nuclear hormone receptor family.</text>
</comment>
<evidence type="ECO:0000256" key="9">
    <source>
        <dbReference type="ARBA" id="ARBA00023242"/>
    </source>
</evidence>
<evidence type="ECO:0000256" key="8">
    <source>
        <dbReference type="ARBA" id="ARBA00023170"/>
    </source>
</evidence>
<dbReference type="OrthoDB" id="9996608at2759"/>
<evidence type="ECO:0000256" key="2">
    <source>
        <dbReference type="ARBA" id="ARBA00022723"/>
    </source>
</evidence>
<dbReference type="PaxDb" id="6239-F41D3.1"/>
<dbReference type="SMART" id="SM00430">
    <property type="entry name" value="HOLI"/>
    <property type="match status" value="1"/>
</dbReference>
<keyword evidence="7" id="KW-0804">Transcription</keyword>
<dbReference type="GO" id="GO:0003700">
    <property type="term" value="F:DNA-binding transcription factor activity"/>
    <property type="evidence" value="ECO:0007669"/>
    <property type="project" value="InterPro"/>
</dbReference>
<keyword evidence="6" id="KW-0238">DNA-binding</keyword>
<dbReference type="SMART" id="SM00399">
    <property type="entry name" value="ZnF_C4"/>
    <property type="match status" value="1"/>
</dbReference>
<dbReference type="GO" id="GO:0008270">
    <property type="term" value="F:zinc ion binding"/>
    <property type="evidence" value="ECO:0007669"/>
    <property type="project" value="UniProtKB-KW"/>
</dbReference>
<dbReference type="PANTHER" id="PTHR46397:SF3">
    <property type="entry name" value="NR LBD DOMAIN-CONTAINING PROTEIN-RELATED"/>
    <property type="match status" value="1"/>
</dbReference>
<dbReference type="STRING" id="6239.F41D3.1.1"/>
<dbReference type="InterPro" id="IPR035500">
    <property type="entry name" value="NHR-like_dom_sf"/>
</dbReference>
<dbReference type="GeneID" id="191729"/>
<evidence type="ECO:0000256" key="3">
    <source>
        <dbReference type="ARBA" id="ARBA00022771"/>
    </source>
</evidence>
<dbReference type="AlphaFoldDB" id="O45505"/>
<dbReference type="InParanoid" id="O45505"/>
<dbReference type="RefSeq" id="NP_493090.1">
    <property type="nucleotide sequence ID" value="NM_060689.2"/>
</dbReference>
<sequence length="326" mass="37496">MEATSQNRGPCPVCSSMDRTRRHFGIIACTACAAFFRRSFGQQYLCNAEKKCIIMHDRKFFCRACRYSSCVKAGMRRDLVRKQKNNPRHPASLETQLPRNLPEMLSKFSKILNIHHDELLKYYVDGVEDTIAQKQNDNVMNALQIKSIVELHKISEMENNVVLDDCLNCPGVDVLEQDDVEVLLKYFKFVNIWVYSALASSSTCLEQFPEQTGDNSNQLFDFLHQVRSTLGSSLVRLNLNIFEYAAFKSFCIWNLKFFGTSTAMKIVAEEHHIGITWALRKYYKESTNMTEVEIAARIGDITLQLLTVSDIFHDMIKLYHQVGISF</sequence>